<reference evidence="4" key="1">
    <citation type="submission" date="2020-02" db="EMBL/GenBank/DDBJ databases">
        <authorList>
            <person name="Meier V. D."/>
        </authorList>
    </citation>
    <scope>NUCLEOTIDE SEQUENCE</scope>
    <source>
        <strain evidence="4">AVDCRST_MAG76</strain>
    </source>
</reference>
<accession>A0A6J4ILS3</accession>
<feature type="compositionally biased region" description="Low complexity" evidence="1">
    <location>
        <begin position="14"/>
        <end position="23"/>
    </location>
</feature>
<evidence type="ECO:0000313" key="4">
    <source>
        <dbReference type="EMBL" id="CAA9256403.1"/>
    </source>
</evidence>
<name>A0A6J4ILS3_9ACTN</name>
<dbReference type="EMBL" id="CADCSZ010000158">
    <property type="protein sequence ID" value="CAA9256403.1"/>
    <property type="molecule type" value="Genomic_DNA"/>
</dbReference>
<feature type="region of interest" description="Disordered" evidence="1">
    <location>
        <begin position="1"/>
        <end position="35"/>
    </location>
</feature>
<dbReference type="SUPFAM" id="SSF55166">
    <property type="entry name" value="Hedgehog/DD-peptidase"/>
    <property type="match status" value="1"/>
</dbReference>
<dbReference type="CDD" id="cd14814">
    <property type="entry name" value="Peptidase_M15"/>
    <property type="match status" value="1"/>
</dbReference>
<gene>
    <name evidence="4" type="ORF">AVDCRST_MAG76-2527</name>
</gene>
<feature type="compositionally biased region" description="Basic and acidic residues" evidence="1">
    <location>
        <begin position="1"/>
        <end position="13"/>
    </location>
</feature>
<keyword evidence="2" id="KW-0812">Transmembrane</keyword>
<evidence type="ECO:0000256" key="1">
    <source>
        <dbReference type="SAM" id="MobiDB-lite"/>
    </source>
</evidence>
<organism evidence="4">
    <name type="scientific">uncultured Acidimicrobiales bacterium</name>
    <dbReference type="NCBI Taxonomy" id="310071"/>
    <lineage>
        <taxon>Bacteria</taxon>
        <taxon>Bacillati</taxon>
        <taxon>Actinomycetota</taxon>
        <taxon>Acidimicrobiia</taxon>
        <taxon>Acidimicrobiales</taxon>
        <taxon>environmental samples</taxon>
    </lineage>
</organism>
<keyword evidence="2" id="KW-1133">Transmembrane helix</keyword>
<evidence type="ECO:0000259" key="3">
    <source>
        <dbReference type="Pfam" id="PF02557"/>
    </source>
</evidence>
<protein>
    <recommendedName>
        <fullName evidence="3">D-alanyl-D-alanine carboxypeptidase-like core domain-containing protein</fullName>
    </recommendedName>
</protein>
<feature type="domain" description="D-alanyl-D-alanine carboxypeptidase-like core" evidence="3">
    <location>
        <begin position="93"/>
        <end position="201"/>
    </location>
</feature>
<dbReference type="GO" id="GO:0008233">
    <property type="term" value="F:peptidase activity"/>
    <property type="evidence" value="ECO:0007669"/>
    <property type="project" value="InterPro"/>
</dbReference>
<dbReference type="InterPro" id="IPR009045">
    <property type="entry name" value="Zn_M74/Hedgehog-like"/>
</dbReference>
<sequence length="204" mass="22364">MHEPAAATRDLRLPDPTVAVPTVPTVPPRPNRPGPRRRWRAWWLVAALAGLLLGVVGWRALAGAGDQPGAWGGHENGRIPPAELCPLAGAPGHRLRCDAAAAYGRMAVAYRARFRTRLCITDSYRPFETQVVAQREKPALAAKPGTSNHGWALAVDLCGGANDFGTRQHRWLQANAPSFGWRQPAWARKGGDRPEPWHWEFGKL</sequence>
<keyword evidence="2" id="KW-0472">Membrane</keyword>
<feature type="transmembrane region" description="Helical" evidence="2">
    <location>
        <begin position="41"/>
        <end position="61"/>
    </location>
</feature>
<dbReference type="Pfam" id="PF02557">
    <property type="entry name" value="VanY"/>
    <property type="match status" value="1"/>
</dbReference>
<evidence type="ECO:0000256" key="2">
    <source>
        <dbReference type="SAM" id="Phobius"/>
    </source>
</evidence>
<feature type="compositionally biased region" description="Pro residues" evidence="1">
    <location>
        <begin position="24"/>
        <end position="33"/>
    </location>
</feature>
<proteinExistence type="predicted"/>
<dbReference type="Gene3D" id="3.30.1380.10">
    <property type="match status" value="1"/>
</dbReference>
<dbReference type="GO" id="GO:0006508">
    <property type="term" value="P:proteolysis"/>
    <property type="evidence" value="ECO:0007669"/>
    <property type="project" value="InterPro"/>
</dbReference>
<dbReference type="InterPro" id="IPR003709">
    <property type="entry name" value="VanY-like_core_dom"/>
</dbReference>
<dbReference type="AlphaFoldDB" id="A0A6J4ILS3"/>